<comment type="similarity">
    <text evidence="1 3">Belongs to the D-glutamate cyclase family.</text>
</comment>
<dbReference type="PANTHER" id="PTHR32022">
    <property type="entry name" value="D-GLUTAMATE CYCLASE, MITOCHONDRIAL"/>
    <property type="match status" value="1"/>
</dbReference>
<dbReference type="Pfam" id="PF07286">
    <property type="entry name" value="D-Glu_cyclase"/>
    <property type="match status" value="1"/>
</dbReference>
<dbReference type="InterPro" id="IPR038021">
    <property type="entry name" value="Putative_hydro-lyase"/>
</dbReference>
<dbReference type="PANTHER" id="PTHR32022:SF10">
    <property type="entry name" value="D-GLUTAMATE CYCLASE, MITOCHONDRIAL"/>
    <property type="match status" value="1"/>
</dbReference>
<dbReference type="InterPro" id="IPR016938">
    <property type="entry name" value="UPF0317"/>
</dbReference>
<protein>
    <recommendedName>
        <fullName evidence="3">Putative hydro-lyase K8V11_11315</fullName>
        <ecNumber evidence="3">4.2.1.-</ecNumber>
    </recommendedName>
</protein>
<dbReference type="PIRSF" id="PIRSF029755">
    <property type="entry name" value="UCP029755"/>
    <property type="match status" value="1"/>
</dbReference>
<organism evidence="4 5">
    <name type="scientific">Dietzia timorensis</name>
    <dbReference type="NCBI Taxonomy" id="499555"/>
    <lineage>
        <taxon>Bacteria</taxon>
        <taxon>Bacillati</taxon>
        <taxon>Actinomycetota</taxon>
        <taxon>Actinomycetes</taxon>
        <taxon>Mycobacteriales</taxon>
        <taxon>Dietziaceae</taxon>
        <taxon>Dietzia</taxon>
    </lineage>
</organism>
<dbReference type="SUPFAM" id="SSF160920">
    <property type="entry name" value="PSTPO5379-like"/>
    <property type="match status" value="1"/>
</dbReference>
<proteinExistence type="inferred from homology"/>
<keyword evidence="2 3" id="KW-0456">Lyase</keyword>
<evidence type="ECO:0000256" key="1">
    <source>
        <dbReference type="ARBA" id="ARBA00007896"/>
    </source>
</evidence>
<dbReference type="EC" id="4.2.1.-" evidence="3"/>
<evidence type="ECO:0000313" key="5">
    <source>
        <dbReference type="Proteomes" id="UP000776650"/>
    </source>
</evidence>
<reference evidence="4" key="1">
    <citation type="journal article" date="2021" name="PeerJ">
        <title>Extensive microbial diversity within the chicken gut microbiome revealed by metagenomics and culture.</title>
        <authorList>
            <person name="Gilroy R."/>
            <person name="Ravi A."/>
            <person name="Getino M."/>
            <person name="Pursley I."/>
            <person name="Horton D.L."/>
            <person name="Alikhan N.F."/>
            <person name="Baker D."/>
            <person name="Gharbi K."/>
            <person name="Hall N."/>
            <person name="Watson M."/>
            <person name="Adriaenssens E.M."/>
            <person name="Foster-Nyarko E."/>
            <person name="Jarju S."/>
            <person name="Secka A."/>
            <person name="Antonio M."/>
            <person name="Oren A."/>
            <person name="Chaudhuri R.R."/>
            <person name="La Ragione R."/>
            <person name="Hildebrand F."/>
            <person name="Pallen M.J."/>
        </authorList>
    </citation>
    <scope>NUCLEOTIDE SEQUENCE</scope>
    <source>
        <strain evidence="4">ChiGjej1B1-18357</strain>
    </source>
</reference>
<dbReference type="EMBL" id="DYXM01000220">
    <property type="protein sequence ID" value="HJE91582.1"/>
    <property type="molecule type" value="Genomic_DNA"/>
</dbReference>
<evidence type="ECO:0000313" key="4">
    <source>
        <dbReference type="EMBL" id="HJE91582.1"/>
    </source>
</evidence>
<name>A0A921F5F5_9ACTN</name>
<evidence type="ECO:0000256" key="3">
    <source>
        <dbReference type="HAMAP-Rule" id="MF_01830"/>
    </source>
</evidence>
<dbReference type="Proteomes" id="UP000776650">
    <property type="component" value="Unassembled WGS sequence"/>
</dbReference>
<comment type="caution">
    <text evidence="4">The sequence shown here is derived from an EMBL/GenBank/DDBJ whole genome shotgun (WGS) entry which is preliminary data.</text>
</comment>
<dbReference type="NCBIfam" id="NF003969">
    <property type="entry name" value="PRK05463.1"/>
    <property type="match status" value="1"/>
</dbReference>
<dbReference type="Gene3D" id="3.40.1640.10">
    <property type="entry name" value="PSTPO5379-like"/>
    <property type="match status" value="1"/>
</dbReference>
<dbReference type="InterPro" id="IPR009906">
    <property type="entry name" value="D-Glu_cyclase"/>
</dbReference>
<accession>A0A921F5F5</accession>
<dbReference type="FunFam" id="3.30.2040.10:FF:000001">
    <property type="entry name" value="D-glutamate cyclase, mitochondrial"/>
    <property type="match status" value="1"/>
</dbReference>
<reference evidence="4" key="2">
    <citation type="submission" date="2021-09" db="EMBL/GenBank/DDBJ databases">
        <authorList>
            <person name="Gilroy R."/>
        </authorList>
    </citation>
    <scope>NUCLEOTIDE SEQUENCE</scope>
    <source>
        <strain evidence="4">ChiGjej1B1-18357</strain>
    </source>
</reference>
<sequence length="277" mass="29272">MTAVDYPTDPASLSPAEARAFFRSGPPAPTSGWCTGFAQANLIALPREQAFDFLLFAQRNPKPCPVLEVLEPGQFRGGILGGGGARGESDPLADVRTDAPGYRVWRGGELVAETPDAREFWSEDMVAFLIGCSFTFEHPLLAAGVPVRHIAAGRNVPMYRTNRACRPAGGFRGELVVSMRAIPADQVADAVRISSRFPSVHGAPVHVGEPGALGIADLAQPDFGDPPVIADGDVPVFWACGVTPQAMVMASAPPLAITHSPGMMLITDAPDSEYQVP</sequence>
<dbReference type="RefSeq" id="WP_303914164.1">
    <property type="nucleotide sequence ID" value="NZ_DYXM01000220.1"/>
</dbReference>
<dbReference type="AlphaFoldDB" id="A0A921F5F5"/>
<dbReference type="HAMAP" id="MF_01830">
    <property type="entry name" value="Hydro_lyase"/>
    <property type="match status" value="1"/>
</dbReference>
<gene>
    <name evidence="4" type="ORF">K8V11_11315</name>
</gene>
<dbReference type="Gene3D" id="3.30.2040.10">
    <property type="entry name" value="PSTPO5379-like domain"/>
    <property type="match status" value="1"/>
</dbReference>
<evidence type="ECO:0000256" key="2">
    <source>
        <dbReference type="ARBA" id="ARBA00023239"/>
    </source>
</evidence>
<dbReference type="GO" id="GO:0016829">
    <property type="term" value="F:lyase activity"/>
    <property type="evidence" value="ECO:0007669"/>
    <property type="project" value="UniProtKB-KW"/>
</dbReference>